<name>A4FSG7_THEDO</name>
<evidence type="ECO:0000313" key="1">
    <source>
        <dbReference type="EMBL" id="CAM36310.1"/>
    </source>
</evidence>
<reference evidence="1" key="1">
    <citation type="journal article" date="2007" name="Insect Biochem. Mol. Biol.">
        <title>Identification of immune-related genes from an apterygote insect, the firebrat Thermobia domestica.</title>
        <authorList>
            <person name="Altincicek B."/>
            <person name="Vilcinskas A."/>
        </authorList>
    </citation>
    <scope>NUCLEOTIDE SEQUENCE</scope>
    <source>
        <strain evidence="1">20</strain>
    </source>
</reference>
<dbReference type="EMBL" id="AM495108">
    <property type="protein sequence ID" value="CAM36310.1"/>
    <property type="molecule type" value="mRNA"/>
</dbReference>
<sequence length="72" mass="8462">MCSNREISGRSDVFEASEKRIRKKLDYGEPCEKQRKDKCWSKTIFIPRSLCCIKNICPKIRLVSAKELKQKL</sequence>
<protein>
    <submittedName>
        <fullName evidence="1">Uncharacterized protein</fullName>
    </submittedName>
</protein>
<proteinExistence type="evidence at transcript level"/>
<organism evidence="1">
    <name type="scientific">Thermobia domestica</name>
    <name type="common">Firebrat</name>
    <name type="synonym">Lepisma domestica</name>
    <dbReference type="NCBI Taxonomy" id="89055"/>
    <lineage>
        <taxon>Eukaryota</taxon>
        <taxon>Metazoa</taxon>
        <taxon>Ecdysozoa</taxon>
        <taxon>Arthropoda</taxon>
        <taxon>Hexapoda</taxon>
        <taxon>Insecta</taxon>
        <taxon>Zygentoma</taxon>
        <taxon>Lepismatidae</taxon>
        <taxon>Thermobia</taxon>
    </lineage>
</organism>
<dbReference type="AlphaFoldDB" id="A4FSG7"/>
<accession>A4FSG7</accession>